<evidence type="ECO:0000313" key="8">
    <source>
        <dbReference type="Proteomes" id="UP000541610"/>
    </source>
</evidence>
<dbReference type="SMART" id="SM00365">
    <property type="entry name" value="LRR_SD22"/>
    <property type="match status" value="3"/>
</dbReference>
<keyword evidence="4" id="KW-0969">Cilium</keyword>
<proteinExistence type="predicted"/>
<feature type="compositionally biased region" description="Polar residues" evidence="6">
    <location>
        <begin position="63"/>
        <end position="77"/>
    </location>
</feature>
<evidence type="ECO:0000256" key="6">
    <source>
        <dbReference type="SAM" id="MobiDB-lite"/>
    </source>
</evidence>
<feature type="compositionally biased region" description="Basic and acidic residues" evidence="6">
    <location>
        <begin position="420"/>
        <end position="436"/>
    </location>
</feature>
<dbReference type="EMBL" id="JABANP010000001">
    <property type="protein sequence ID" value="KAF4697792.1"/>
    <property type="molecule type" value="Genomic_DNA"/>
</dbReference>
<dbReference type="InterPro" id="IPR001611">
    <property type="entry name" value="Leu-rich_rpt"/>
</dbReference>
<feature type="region of interest" description="Disordered" evidence="6">
    <location>
        <begin position="380"/>
        <end position="440"/>
    </location>
</feature>
<dbReference type="PANTHER" id="PTHR45973">
    <property type="entry name" value="PROTEIN PHOSPHATASE 1 REGULATORY SUBUNIT SDS22-RELATED"/>
    <property type="match status" value="1"/>
</dbReference>
<accession>A0A7J6PP33</accession>
<keyword evidence="2" id="KW-0433">Leucine-rich repeat</keyword>
<comment type="subcellular location">
    <subcellularLocation>
        <location evidence="1">Cell projection</location>
        <location evidence="1">Cilium</location>
    </subcellularLocation>
</comment>
<dbReference type="SMART" id="SM00369">
    <property type="entry name" value="LRR_TYP"/>
    <property type="match status" value="2"/>
</dbReference>
<organism evidence="7 8">
    <name type="scientific">Perkinsus olseni</name>
    <name type="common">Perkinsus atlanticus</name>
    <dbReference type="NCBI Taxonomy" id="32597"/>
    <lineage>
        <taxon>Eukaryota</taxon>
        <taxon>Sar</taxon>
        <taxon>Alveolata</taxon>
        <taxon>Perkinsozoa</taxon>
        <taxon>Perkinsea</taxon>
        <taxon>Perkinsida</taxon>
        <taxon>Perkinsidae</taxon>
        <taxon>Perkinsus</taxon>
    </lineage>
</organism>
<dbReference type="OrthoDB" id="1904536at2759"/>
<dbReference type="Proteomes" id="UP000541610">
    <property type="component" value="Unassembled WGS sequence"/>
</dbReference>
<gene>
    <name evidence="7" type="ORF">FOZ60_000136</name>
</gene>
<dbReference type="PANTHER" id="PTHR45973:SF9">
    <property type="entry name" value="LEUCINE-RICH REPEAT-CONTAINING PROTEIN 46"/>
    <property type="match status" value="1"/>
</dbReference>
<feature type="region of interest" description="Disordered" evidence="6">
    <location>
        <begin position="53"/>
        <end position="133"/>
    </location>
</feature>
<evidence type="ECO:0000256" key="1">
    <source>
        <dbReference type="ARBA" id="ARBA00004138"/>
    </source>
</evidence>
<name>A0A7J6PP33_PEROL</name>
<keyword evidence="3" id="KW-0677">Repeat</keyword>
<keyword evidence="5" id="KW-0966">Cell projection</keyword>
<comment type="caution">
    <text evidence="7">The sequence shown here is derived from an EMBL/GenBank/DDBJ whole genome shotgun (WGS) entry which is preliminary data.</text>
</comment>
<dbReference type="SUPFAM" id="SSF52075">
    <property type="entry name" value="Outer arm dynein light chain 1"/>
    <property type="match status" value="1"/>
</dbReference>
<dbReference type="PROSITE" id="PS51450">
    <property type="entry name" value="LRR"/>
    <property type="match status" value="2"/>
</dbReference>
<evidence type="ECO:0000256" key="3">
    <source>
        <dbReference type="ARBA" id="ARBA00022737"/>
    </source>
</evidence>
<sequence length="496" mass="55013">MPPSRAAPMPYVFSFVVARGVAADAHREKLGSRIAKKGVSYYCCDRQRPLLNMPTLPDGDPSWDQNSETSNTSSSVPTAPAPHSLPGDTSTKAGSASSERGRRFGEGSGPESGRLGQLQALDHRRTETDERGQYETPHLNDCLYLQMCGFTSIGGLQPYSGIHSLFLMSNQLHRIEGLECLSRLRMLYLNNNGLTQIEGLQECKNLEYLNLSNNRIRTVRNLEELTSLKTLIVANNHISDFDSDLGRGLSKIPWLLSLDITYNLLEASGEGSESGAELIKFLQSCCPQLNDFYAHGNPYVRQMRHYRRRVIAALPTLTYIDKSPVTREERAGAEAFVKGGTDAENRARRAYLVEKQRAMAQLVTGLRQIQRQRREELNLPEPDLHEAVDGCDDGDDEGTSQDNHQWLGPQGDAIFQQEPSELHFDPPPRVDDKGGGEDVVNDDCEVSRECVASGEAEKGGAAGIEDVPEVMEAVKDGLKTEMRDFLRFLREQSSVS</sequence>
<protein>
    <submittedName>
        <fullName evidence="7">Uncharacterized protein</fullName>
    </submittedName>
</protein>
<evidence type="ECO:0000256" key="2">
    <source>
        <dbReference type="ARBA" id="ARBA00022614"/>
    </source>
</evidence>
<dbReference type="InterPro" id="IPR032675">
    <property type="entry name" value="LRR_dom_sf"/>
</dbReference>
<dbReference type="InterPro" id="IPR050576">
    <property type="entry name" value="Cilia_flagella_integrity"/>
</dbReference>
<reference evidence="7 8" key="1">
    <citation type="submission" date="2020-04" db="EMBL/GenBank/DDBJ databases">
        <title>Perkinsus olseni comparative genomics.</title>
        <authorList>
            <person name="Bogema D.R."/>
        </authorList>
    </citation>
    <scope>NUCLEOTIDE SEQUENCE [LARGE SCALE GENOMIC DNA]</scope>
    <source>
        <strain evidence="7">00978-12</strain>
    </source>
</reference>
<evidence type="ECO:0000256" key="5">
    <source>
        <dbReference type="ARBA" id="ARBA00023273"/>
    </source>
</evidence>
<dbReference type="AlphaFoldDB" id="A0A7J6PP33"/>
<feature type="compositionally biased region" description="Basic and acidic residues" evidence="6">
    <location>
        <begin position="121"/>
        <end position="133"/>
    </location>
</feature>
<evidence type="ECO:0000313" key="7">
    <source>
        <dbReference type="EMBL" id="KAF4697792.1"/>
    </source>
</evidence>
<dbReference type="Gene3D" id="3.80.10.10">
    <property type="entry name" value="Ribonuclease Inhibitor"/>
    <property type="match status" value="2"/>
</dbReference>
<evidence type="ECO:0000256" key="4">
    <source>
        <dbReference type="ARBA" id="ARBA00023069"/>
    </source>
</evidence>
<dbReference type="InterPro" id="IPR025875">
    <property type="entry name" value="Leu-rich_rpt_4"/>
</dbReference>
<dbReference type="InterPro" id="IPR003591">
    <property type="entry name" value="Leu-rich_rpt_typical-subtyp"/>
</dbReference>
<dbReference type="Pfam" id="PF12799">
    <property type="entry name" value="LRR_4"/>
    <property type="match status" value="1"/>
</dbReference>
<feature type="compositionally biased region" description="Acidic residues" evidence="6">
    <location>
        <begin position="389"/>
        <end position="399"/>
    </location>
</feature>